<dbReference type="InterPro" id="IPR002213">
    <property type="entry name" value="UDP_glucos_trans"/>
</dbReference>
<dbReference type="PANTHER" id="PTHR48050">
    <property type="entry name" value="STEROL 3-BETA-GLUCOSYLTRANSFERASE"/>
    <property type="match status" value="1"/>
</dbReference>
<evidence type="ECO:0000259" key="1">
    <source>
        <dbReference type="Pfam" id="PF06722"/>
    </source>
</evidence>
<evidence type="ECO:0000313" key="2">
    <source>
        <dbReference type="EMBL" id="PWW03197.1"/>
    </source>
</evidence>
<dbReference type="PANTHER" id="PTHR48050:SF13">
    <property type="entry name" value="STEROL 3-BETA-GLUCOSYLTRANSFERASE UGT80A2"/>
    <property type="match status" value="1"/>
</dbReference>
<accession>A0A2V2YU96</accession>
<keyword evidence="2" id="KW-0808">Transferase</keyword>
<gene>
    <name evidence="2" type="ORF">DFQ01_10794</name>
</gene>
<reference evidence="2 3" key="1">
    <citation type="submission" date="2018-05" db="EMBL/GenBank/DDBJ databases">
        <title>Genomic Encyclopedia of Type Strains, Phase III (KMG-III): the genomes of soil and plant-associated and newly described type strains.</title>
        <authorList>
            <person name="Whitman W."/>
        </authorList>
    </citation>
    <scope>NUCLEOTIDE SEQUENCE [LARGE SCALE GENOMIC DNA]</scope>
    <source>
        <strain evidence="2 3">CECT 5696</strain>
    </source>
</reference>
<sequence length="372" mass="41513">MRILFISSPAYGHIDPILSLGQELNSQGVEVWVATDPAHQSLIESIGLRFLSFPWFTGRLFEFEKELKALYETVQYQRDQLDLLVCEASTGAALVAEASGIPWVSYQTFISSKEPFSNEQMKRGYIQSINKSRKAIGLRSLSEHDSLEVTSPLLHLVMIMPEMIDEDTVFPSKTLIAGPCYLETVDNRQIAFLEDMPPNVPIVLVCTPSLDSLKPDSLRYVEASLQAFAQDECLVIISIDPSMAKSSTVFNNLPPSVLIVTDYPMHHKLMQIADVIITHGGLGTIQRAIAYGVPQLVIPLGFDHFVNAEHSKRTGRASIISLEHVSPNSLKSSVDALMHSIKNKKERIYEFERLKKECVAEIISLVNKKEGQ</sequence>
<dbReference type="Gene3D" id="3.40.50.2000">
    <property type="entry name" value="Glycogen Phosphorylase B"/>
    <property type="match status" value="2"/>
</dbReference>
<dbReference type="SUPFAM" id="SSF53756">
    <property type="entry name" value="UDP-Glycosyltransferase/glycogen phosphorylase"/>
    <property type="match status" value="1"/>
</dbReference>
<dbReference type="Pfam" id="PF06722">
    <property type="entry name" value="EryCIII-like_C"/>
    <property type="match status" value="1"/>
</dbReference>
<dbReference type="GO" id="GO:0017000">
    <property type="term" value="P:antibiotic biosynthetic process"/>
    <property type="evidence" value="ECO:0007669"/>
    <property type="project" value="UniProtKB-ARBA"/>
</dbReference>
<dbReference type="Proteomes" id="UP000246635">
    <property type="component" value="Unassembled WGS sequence"/>
</dbReference>
<feature type="domain" description="Erythromycin biosynthesis protein CIII-like C-terminal" evidence="1">
    <location>
        <begin position="234"/>
        <end position="339"/>
    </location>
</feature>
<organism evidence="2 3">
    <name type="scientific">Paenibacillus cellulosilyticus</name>
    <dbReference type="NCBI Taxonomy" id="375489"/>
    <lineage>
        <taxon>Bacteria</taxon>
        <taxon>Bacillati</taxon>
        <taxon>Bacillota</taxon>
        <taxon>Bacilli</taxon>
        <taxon>Bacillales</taxon>
        <taxon>Paenibacillaceae</taxon>
        <taxon>Paenibacillus</taxon>
    </lineage>
</organism>
<dbReference type="GO" id="GO:0008194">
    <property type="term" value="F:UDP-glycosyltransferase activity"/>
    <property type="evidence" value="ECO:0007669"/>
    <property type="project" value="InterPro"/>
</dbReference>
<dbReference type="OrthoDB" id="6620093at2"/>
<dbReference type="InterPro" id="IPR050426">
    <property type="entry name" value="Glycosyltransferase_28"/>
</dbReference>
<dbReference type="CDD" id="cd03784">
    <property type="entry name" value="GT1_Gtf-like"/>
    <property type="match status" value="1"/>
</dbReference>
<proteinExistence type="predicted"/>
<dbReference type="InterPro" id="IPR010610">
    <property type="entry name" value="EryCIII-like_C"/>
</dbReference>
<comment type="caution">
    <text evidence="2">The sequence shown here is derived from an EMBL/GenBank/DDBJ whole genome shotgun (WGS) entry which is preliminary data.</text>
</comment>
<dbReference type="GO" id="GO:0016758">
    <property type="term" value="F:hexosyltransferase activity"/>
    <property type="evidence" value="ECO:0007669"/>
    <property type="project" value="UniProtKB-ARBA"/>
</dbReference>
<keyword evidence="3" id="KW-1185">Reference proteome</keyword>
<protein>
    <submittedName>
        <fullName evidence="2">UDP:flavonoid glycosyltransferase YjiC (YdhE family)</fullName>
    </submittedName>
</protein>
<name>A0A2V2YU96_9BACL</name>
<dbReference type="RefSeq" id="WP_110044093.1">
    <property type="nucleotide sequence ID" value="NZ_CP054612.1"/>
</dbReference>
<dbReference type="EMBL" id="QGTQ01000007">
    <property type="protein sequence ID" value="PWW03197.1"/>
    <property type="molecule type" value="Genomic_DNA"/>
</dbReference>
<dbReference type="AlphaFoldDB" id="A0A2V2YU96"/>
<evidence type="ECO:0000313" key="3">
    <source>
        <dbReference type="Proteomes" id="UP000246635"/>
    </source>
</evidence>